<dbReference type="RefSeq" id="WP_093966816.1">
    <property type="nucleotide sequence ID" value="NZ_FXYE01000001.1"/>
</dbReference>
<gene>
    <name evidence="2" type="ORF">COL8621_01737</name>
</gene>
<organism evidence="2 3">
    <name type="scientific">Actibacterium lipolyticum</name>
    <dbReference type="NCBI Taxonomy" id="1524263"/>
    <lineage>
        <taxon>Bacteria</taxon>
        <taxon>Pseudomonadati</taxon>
        <taxon>Pseudomonadota</taxon>
        <taxon>Alphaproteobacteria</taxon>
        <taxon>Rhodobacterales</taxon>
        <taxon>Roseobacteraceae</taxon>
        <taxon>Actibacterium</taxon>
    </lineage>
</organism>
<evidence type="ECO:0000313" key="2">
    <source>
        <dbReference type="EMBL" id="SMX35274.1"/>
    </source>
</evidence>
<dbReference type="OrthoDB" id="7846644at2"/>
<keyword evidence="3" id="KW-1185">Reference proteome</keyword>
<evidence type="ECO:0000313" key="3">
    <source>
        <dbReference type="Proteomes" id="UP000202922"/>
    </source>
</evidence>
<reference evidence="3" key="1">
    <citation type="submission" date="2017-05" db="EMBL/GenBank/DDBJ databases">
        <authorList>
            <person name="Rodrigo-Torres L."/>
            <person name="Arahal R. D."/>
            <person name="Lucena T."/>
        </authorList>
    </citation>
    <scope>NUCLEOTIDE SEQUENCE [LARGE SCALE GENOMIC DNA]</scope>
    <source>
        <strain evidence="3">CECT 8621</strain>
    </source>
</reference>
<dbReference type="Proteomes" id="UP000202922">
    <property type="component" value="Unassembled WGS sequence"/>
</dbReference>
<name>A0A238JYS2_9RHOB</name>
<keyword evidence="1" id="KW-0175">Coiled coil</keyword>
<evidence type="ECO:0000256" key="1">
    <source>
        <dbReference type="SAM" id="Coils"/>
    </source>
</evidence>
<sequence length="210" mass="23160">MSAKNKGGRPRKYTAEQVEDAIDWVEAQGDVADGASVKEVMHEELGVSPGIDVTILNAEVQRICRVRAEEKSRLLVAKLPAPAKDAAVGVGNEVARAVTTVLAEQFDQLSMESRKREAELEADLRVFRRRIQDLEAQIAEHEASHAAQEEKNHDLTKQSAAKDVVIADLNAQIAQFGNHTDLEGRFVEIVRDFISGNIQEARHDELKSAT</sequence>
<evidence type="ECO:0008006" key="4">
    <source>
        <dbReference type="Google" id="ProtNLM"/>
    </source>
</evidence>
<feature type="coiled-coil region" evidence="1">
    <location>
        <begin position="117"/>
        <end position="158"/>
    </location>
</feature>
<accession>A0A238JYS2</accession>
<dbReference type="EMBL" id="FXYE01000001">
    <property type="protein sequence ID" value="SMX35274.1"/>
    <property type="molecule type" value="Genomic_DNA"/>
</dbReference>
<proteinExistence type="predicted"/>
<dbReference type="AlphaFoldDB" id="A0A238JYS2"/>
<protein>
    <recommendedName>
        <fullName evidence="4">KfrA N-terminal DNA-binding domain-containing protein</fullName>
    </recommendedName>
</protein>